<name>A0A521EDL5_9EURY</name>
<keyword evidence="3" id="KW-0233">DNA recombination</keyword>
<reference evidence="5 6" key="1">
    <citation type="submission" date="2017-05" db="EMBL/GenBank/DDBJ databases">
        <authorList>
            <person name="Varghese N."/>
            <person name="Submissions S."/>
        </authorList>
    </citation>
    <scope>NUCLEOTIDE SEQUENCE [LARGE SCALE GENOMIC DNA]</scope>
    <source>
        <strain evidence="5 6">DSM 19504</strain>
    </source>
</reference>
<dbReference type="Gene3D" id="3.40.50.1390">
    <property type="entry name" value="Resolvase, N-terminal catalytic domain"/>
    <property type="match status" value="1"/>
</dbReference>
<dbReference type="GO" id="GO:0015074">
    <property type="term" value="P:DNA integration"/>
    <property type="evidence" value="ECO:0007669"/>
    <property type="project" value="UniProtKB-KW"/>
</dbReference>
<proteinExistence type="predicted"/>
<dbReference type="InterPro" id="IPR036162">
    <property type="entry name" value="Resolvase-like_N_sf"/>
</dbReference>
<accession>A0A521EDL5</accession>
<dbReference type="InterPro" id="IPR050639">
    <property type="entry name" value="SSR_resolvase"/>
</dbReference>
<dbReference type="GO" id="GO:0000150">
    <property type="term" value="F:DNA strand exchange activity"/>
    <property type="evidence" value="ECO:0007669"/>
    <property type="project" value="InterPro"/>
</dbReference>
<dbReference type="PANTHER" id="PTHR30461:SF26">
    <property type="entry name" value="RESOLVASE HOMOLOG YNEB"/>
    <property type="match status" value="1"/>
</dbReference>
<evidence type="ECO:0000313" key="5">
    <source>
        <dbReference type="EMBL" id="SMO81280.1"/>
    </source>
</evidence>
<dbReference type="PROSITE" id="PS51736">
    <property type="entry name" value="RECOMBINASES_3"/>
    <property type="match status" value="1"/>
</dbReference>
<dbReference type="AlphaFoldDB" id="A0A521EDL5"/>
<dbReference type="Pfam" id="PF00239">
    <property type="entry name" value="Resolvase"/>
    <property type="match status" value="1"/>
</dbReference>
<dbReference type="PROSITE" id="PS00397">
    <property type="entry name" value="RECOMBINASES_1"/>
    <property type="match status" value="1"/>
</dbReference>
<dbReference type="SUPFAM" id="SSF53041">
    <property type="entry name" value="Resolvase-like"/>
    <property type="match status" value="1"/>
</dbReference>
<feature type="domain" description="Resolvase/invertase-type recombinase catalytic" evidence="4">
    <location>
        <begin position="3"/>
        <end position="144"/>
    </location>
</feature>
<sequence>MSEILAYARVSTSDQSRDGQLESIREHYPDLPAENIYADVGSGDDPTRDEYVELRDRVEAGEAEKVVAAKLDRLGRSTAEVADFVDTCSDQDVGLHLVQQGFNVDPDDGMGQMMLKFMSMVAEMELKLNRERRQEGIERAIDRGVQFGKAPHGMTKNEMGVPVPGEGYERVQAFIREVREGRAKRPTARFFEIPEGSIATILERADELYGVEFDNDEWTLERAKVEAGEKDLEELGG</sequence>
<dbReference type="RefSeq" id="WP_142987334.1">
    <property type="nucleotide sequence ID" value="NZ_FXTD01000010.1"/>
</dbReference>
<dbReference type="Proteomes" id="UP000319712">
    <property type="component" value="Unassembled WGS sequence"/>
</dbReference>
<organism evidence="5 6">
    <name type="scientific">Halorubrum cibi</name>
    <dbReference type="NCBI Taxonomy" id="413815"/>
    <lineage>
        <taxon>Archaea</taxon>
        <taxon>Methanobacteriati</taxon>
        <taxon>Methanobacteriota</taxon>
        <taxon>Stenosarchaea group</taxon>
        <taxon>Halobacteria</taxon>
        <taxon>Halobacteriales</taxon>
        <taxon>Haloferacaceae</taxon>
        <taxon>Halorubrum</taxon>
    </lineage>
</organism>
<keyword evidence="2" id="KW-0238">DNA-binding</keyword>
<keyword evidence="1" id="KW-0229">DNA integration</keyword>
<gene>
    <name evidence="5" type="ORF">SAMN06264867_11011</name>
</gene>
<evidence type="ECO:0000256" key="2">
    <source>
        <dbReference type="ARBA" id="ARBA00023125"/>
    </source>
</evidence>
<dbReference type="SMART" id="SM00857">
    <property type="entry name" value="Resolvase"/>
    <property type="match status" value="1"/>
</dbReference>
<dbReference type="PANTHER" id="PTHR30461">
    <property type="entry name" value="DNA-INVERTASE FROM LAMBDOID PROPHAGE"/>
    <property type="match status" value="1"/>
</dbReference>
<dbReference type="GO" id="GO:0003677">
    <property type="term" value="F:DNA binding"/>
    <property type="evidence" value="ECO:0007669"/>
    <property type="project" value="UniProtKB-KW"/>
</dbReference>
<protein>
    <submittedName>
        <fullName evidence="5">Resolvase, N terminal domain</fullName>
    </submittedName>
</protein>
<keyword evidence="6" id="KW-1185">Reference proteome</keyword>
<dbReference type="CDD" id="cd03768">
    <property type="entry name" value="SR_ResInv"/>
    <property type="match status" value="1"/>
</dbReference>
<dbReference type="InterPro" id="IPR006118">
    <property type="entry name" value="Recombinase_CS"/>
</dbReference>
<dbReference type="InterPro" id="IPR006119">
    <property type="entry name" value="Resolv_N"/>
</dbReference>
<evidence type="ECO:0000256" key="1">
    <source>
        <dbReference type="ARBA" id="ARBA00022908"/>
    </source>
</evidence>
<dbReference type="EMBL" id="FXTD01000010">
    <property type="protein sequence ID" value="SMO81280.1"/>
    <property type="molecule type" value="Genomic_DNA"/>
</dbReference>
<evidence type="ECO:0000256" key="3">
    <source>
        <dbReference type="ARBA" id="ARBA00023172"/>
    </source>
</evidence>
<evidence type="ECO:0000259" key="4">
    <source>
        <dbReference type="PROSITE" id="PS51736"/>
    </source>
</evidence>
<dbReference type="OrthoDB" id="24728at2157"/>
<evidence type="ECO:0000313" key="6">
    <source>
        <dbReference type="Proteomes" id="UP000319712"/>
    </source>
</evidence>